<evidence type="ECO:0000313" key="2">
    <source>
        <dbReference type="EMBL" id="VAW77111.1"/>
    </source>
</evidence>
<dbReference type="InterPro" id="IPR002881">
    <property type="entry name" value="DUF58"/>
</dbReference>
<gene>
    <name evidence="2" type="ORF">MNBD_GAMMA12-245</name>
</gene>
<name>A0A3B0YCF4_9ZZZZ</name>
<reference evidence="2" key="1">
    <citation type="submission" date="2018-06" db="EMBL/GenBank/DDBJ databases">
        <authorList>
            <person name="Zhirakovskaya E."/>
        </authorList>
    </citation>
    <scope>NUCLEOTIDE SEQUENCE</scope>
</reference>
<dbReference type="PANTHER" id="PTHR33608:SF12">
    <property type="entry name" value="DUF58 DOMAIN-CONTAINING PROTEIN"/>
    <property type="match status" value="1"/>
</dbReference>
<accession>A0A3B0YCF4</accession>
<evidence type="ECO:0000259" key="1">
    <source>
        <dbReference type="Pfam" id="PF01882"/>
    </source>
</evidence>
<dbReference type="PANTHER" id="PTHR33608">
    <property type="entry name" value="BLL2464 PROTEIN"/>
    <property type="match status" value="1"/>
</dbReference>
<dbReference type="EMBL" id="UOFL01000118">
    <property type="protein sequence ID" value="VAW77111.1"/>
    <property type="molecule type" value="Genomic_DNA"/>
</dbReference>
<dbReference type="Pfam" id="PF01882">
    <property type="entry name" value="DUF58"/>
    <property type="match status" value="1"/>
</dbReference>
<organism evidence="2">
    <name type="scientific">hydrothermal vent metagenome</name>
    <dbReference type="NCBI Taxonomy" id="652676"/>
    <lineage>
        <taxon>unclassified sequences</taxon>
        <taxon>metagenomes</taxon>
        <taxon>ecological metagenomes</taxon>
    </lineage>
</organism>
<protein>
    <recommendedName>
        <fullName evidence="1">DUF58 domain-containing protein</fullName>
    </recommendedName>
</protein>
<dbReference type="AlphaFoldDB" id="A0A3B0YCF4"/>
<feature type="domain" description="DUF58" evidence="1">
    <location>
        <begin position="68"/>
        <end position="284"/>
    </location>
</feature>
<sequence>MFNPMRLSLFSNLINRHKPKALFDANEILALAALLQLDHQHDTSMLTRHLYAGSQESSHRGEGMDFLENRQYLLGDNPRHINWRLSARLGNLHTRVFQEDKQSQTLIILDRRPSMWFGTQQQLKVRQAVSSAILFMFAATKRHNAFACLQLDTIFHGSDFHSGSDFALLQAEQLARVDNRMELDADSVSLAEALSYALDVYPRGNEVIIISDFFDMDQKASAMLGALNENNRVISIYITDPADTMLPRAGSIDTVSSQSGEIVAIDTGDPLFREHYQQTGEQKKHSVLQVLRNTLCLELGTEEEAWQRLKAILA</sequence>
<proteinExistence type="predicted"/>